<feature type="repeat" description="Filamin" evidence="2">
    <location>
        <begin position="133"/>
        <end position="181"/>
    </location>
</feature>
<evidence type="ECO:0000256" key="1">
    <source>
        <dbReference type="ARBA" id="ARBA00022737"/>
    </source>
</evidence>
<accession>A0AB34JKA9</accession>
<evidence type="ECO:0000256" key="2">
    <source>
        <dbReference type="PROSITE-ProRule" id="PRU00087"/>
    </source>
</evidence>
<protein>
    <submittedName>
        <fullName evidence="3">Uncharacterized protein</fullName>
    </submittedName>
</protein>
<feature type="repeat" description="Filamin" evidence="2">
    <location>
        <begin position="250"/>
        <end position="292"/>
    </location>
</feature>
<proteinExistence type="predicted"/>
<dbReference type="Gene3D" id="2.60.40.10">
    <property type="entry name" value="Immunoglobulins"/>
    <property type="match status" value="4"/>
</dbReference>
<evidence type="ECO:0000313" key="3">
    <source>
        <dbReference type="EMBL" id="KAL1521124.1"/>
    </source>
</evidence>
<keyword evidence="4" id="KW-1185">Reference proteome</keyword>
<dbReference type="Proteomes" id="UP001515480">
    <property type="component" value="Unassembled WGS sequence"/>
</dbReference>
<name>A0AB34JKA9_PRYPA</name>
<dbReference type="PANTHER" id="PTHR38537:SF8">
    <property type="entry name" value="FILAMIN-A"/>
    <property type="match status" value="1"/>
</dbReference>
<keyword evidence="1" id="KW-0677">Repeat</keyword>
<dbReference type="Pfam" id="PF00630">
    <property type="entry name" value="Filamin"/>
    <property type="match status" value="3"/>
</dbReference>
<sequence length="535" mass="56368">MHVSLDGEHIRGSPLVMRVAPGPCDPSRCIVEGEAQEIAEAGKLCGVDIHLYDAFSNRRGHADDPPVQELLASIQLIQSQESPNRTPHTPAAQFAFEQGGGTTAQPISMKPSRLGIPAPHSHAPGHAGRSEGAGVSISTSVSAHSNGSFRVTYTPRTVGFYAFNLQIDGVHVACSPFALSVRAGALHAASCDISGDLFHACVGSVGRIELVTRDRYGNRIRHGGHNFSVFLMPTDDRDSRETQKATVTGQVADRGDGCYSATYVCRGAGEYALSVCTLEGDVVRGSPFLLQVSPGAPSALHSFLQGGSSTIEAAAGEEVTLGFRLADAFGNRAPLGDAPMEVEVLPHSPYGGQETATSSPQFHVRAVAHGELCGMVVVRFFVSGEHEVHARLGSSPLQGSPALVNVHAAIPAAKRCHLIRAPEGMIVTASCWSHLVLILMDAWGNQLTRGNSLVSANVISPGASDCKVEDHGDGTSSVSWVTQVTGKCQVSVLVVGAHIQGSPFHFRVVAPQCTPHKRTPSLRTHVSPGAVSVWR</sequence>
<dbReference type="PROSITE" id="PS50194">
    <property type="entry name" value="FILAMIN_REPEAT"/>
    <property type="match status" value="3"/>
</dbReference>
<organism evidence="3 4">
    <name type="scientific">Prymnesium parvum</name>
    <name type="common">Toxic golden alga</name>
    <dbReference type="NCBI Taxonomy" id="97485"/>
    <lineage>
        <taxon>Eukaryota</taxon>
        <taxon>Haptista</taxon>
        <taxon>Haptophyta</taxon>
        <taxon>Prymnesiophyceae</taxon>
        <taxon>Prymnesiales</taxon>
        <taxon>Prymnesiaceae</taxon>
        <taxon>Prymnesium</taxon>
    </lineage>
</organism>
<dbReference type="SMART" id="SM00557">
    <property type="entry name" value="IG_FLMN"/>
    <property type="match status" value="3"/>
</dbReference>
<dbReference type="AlphaFoldDB" id="A0AB34JKA9"/>
<dbReference type="InterPro" id="IPR013783">
    <property type="entry name" value="Ig-like_fold"/>
</dbReference>
<reference evidence="3 4" key="1">
    <citation type="journal article" date="2024" name="Science">
        <title>Giant polyketide synthase enzymes in the biosynthesis of giant marine polyether toxins.</title>
        <authorList>
            <person name="Fallon T.R."/>
            <person name="Shende V.V."/>
            <person name="Wierzbicki I.H."/>
            <person name="Pendleton A.L."/>
            <person name="Watervoot N.F."/>
            <person name="Auber R.P."/>
            <person name="Gonzalez D.J."/>
            <person name="Wisecaver J.H."/>
            <person name="Moore B.S."/>
        </authorList>
    </citation>
    <scope>NUCLEOTIDE SEQUENCE [LARGE SCALE GENOMIC DNA]</scope>
    <source>
        <strain evidence="3 4">12B1</strain>
    </source>
</reference>
<dbReference type="GO" id="GO:0051015">
    <property type="term" value="F:actin filament binding"/>
    <property type="evidence" value="ECO:0007669"/>
    <property type="project" value="InterPro"/>
</dbReference>
<feature type="repeat" description="Filamin" evidence="2">
    <location>
        <begin position="438"/>
        <end position="508"/>
    </location>
</feature>
<evidence type="ECO:0000313" key="4">
    <source>
        <dbReference type="Proteomes" id="UP001515480"/>
    </source>
</evidence>
<gene>
    <name evidence="3" type="ORF">AB1Y20_022678</name>
</gene>
<dbReference type="InterPro" id="IPR017868">
    <property type="entry name" value="Filamin/ABP280_repeat-like"/>
</dbReference>
<comment type="caution">
    <text evidence="3">The sequence shown here is derived from an EMBL/GenBank/DDBJ whole genome shotgun (WGS) entry which is preliminary data.</text>
</comment>
<dbReference type="InterPro" id="IPR014756">
    <property type="entry name" value="Ig_E-set"/>
</dbReference>
<dbReference type="InterPro" id="IPR044801">
    <property type="entry name" value="Filamin"/>
</dbReference>
<dbReference type="EMBL" id="JBGBPQ010000008">
    <property type="protein sequence ID" value="KAL1521124.1"/>
    <property type="molecule type" value="Genomic_DNA"/>
</dbReference>
<dbReference type="PANTHER" id="PTHR38537">
    <property type="entry name" value="JITTERBUG, ISOFORM N"/>
    <property type="match status" value="1"/>
</dbReference>
<dbReference type="InterPro" id="IPR001298">
    <property type="entry name" value="Filamin/ABP280_rpt"/>
</dbReference>
<dbReference type="GO" id="GO:0030036">
    <property type="term" value="P:actin cytoskeleton organization"/>
    <property type="evidence" value="ECO:0007669"/>
    <property type="project" value="InterPro"/>
</dbReference>
<dbReference type="SUPFAM" id="SSF81296">
    <property type="entry name" value="E set domains"/>
    <property type="match status" value="3"/>
</dbReference>